<reference evidence="2 3" key="1">
    <citation type="submission" date="2020-08" db="EMBL/GenBank/DDBJ databases">
        <title>Acidobacteriota in marine sediments use diverse sulfur dissimilation pathways.</title>
        <authorList>
            <person name="Wasmund K."/>
        </authorList>
    </citation>
    <scope>NUCLEOTIDE SEQUENCE [LARGE SCALE GENOMIC DNA]</scope>
    <source>
        <strain evidence="2">MAG AM4</strain>
    </source>
</reference>
<organism evidence="2 3">
    <name type="scientific">Candidatus Polarisedimenticola svalbardensis</name>
    <dbReference type="NCBI Taxonomy" id="2886004"/>
    <lineage>
        <taxon>Bacteria</taxon>
        <taxon>Pseudomonadati</taxon>
        <taxon>Acidobacteriota</taxon>
        <taxon>Candidatus Polarisedimenticolia</taxon>
        <taxon>Candidatus Polarisedimenticolales</taxon>
        <taxon>Candidatus Polarisedimenticolaceae</taxon>
        <taxon>Candidatus Polarisedimenticola</taxon>
    </lineage>
</organism>
<dbReference type="Pfam" id="PF12974">
    <property type="entry name" value="Phosphonate-bd"/>
    <property type="match status" value="1"/>
</dbReference>
<feature type="signal peptide" evidence="1">
    <location>
        <begin position="1"/>
        <end position="20"/>
    </location>
</feature>
<evidence type="ECO:0000256" key="1">
    <source>
        <dbReference type="SAM" id="SignalP"/>
    </source>
</evidence>
<dbReference type="AlphaFoldDB" id="A0A8J7C3T2"/>
<feature type="chain" id="PRO_5035206724" evidence="1">
    <location>
        <begin position="21"/>
        <end position="275"/>
    </location>
</feature>
<protein>
    <submittedName>
        <fullName evidence="2">PhnD/SsuA/transferrin family substrate-binding protein</fullName>
    </submittedName>
</protein>
<evidence type="ECO:0000313" key="3">
    <source>
        <dbReference type="Proteomes" id="UP000648239"/>
    </source>
</evidence>
<dbReference type="Proteomes" id="UP000648239">
    <property type="component" value="Unassembled WGS sequence"/>
</dbReference>
<keyword evidence="1" id="KW-0732">Signal</keyword>
<proteinExistence type="predicted"/>
<comment type="caution">
    <text evidence="2">The sequence shown here is derived from an EMBL/GenBank/DDBJ whole genome shotgun (WGS) entry which is preliminary data.</text>
</comment>
<dbReference type="EMBL" id="JACXWD010000113">
    <property type="protein sequence ID" value="MBD3869556.1"/>
    <property type="molecule type" value="Genomic_DNA"/>
</dbReference>
<sequence length="275" mass="28940">MTRFVRLMSMLVLLAPVAVADEPVCLVFCAPGYPGNTAEAQPTMDHFASGLNSATGWKPGTLTAVYHESGSAGVERLSSSDAAVAIVSLPFYLKHRDELALEPLLAAVATDGGEGTWSLVAAKGKLSGPGDLAGWTVTGLPAYLPALVRGPVLSGWGELPENMTIQFTSRALSALRKASRGETVAVLLDVPQIEALSSLPFGESLEVVHTSGPLPGSVLCSVGGRLPEARQVELVNALLAMGKAPEGTQLLESIRLERFEKVNLEKINRIVEAMD</sequence>
<evidence type="ECO:0000313" key="2">
    <source>
        <dbReference type="EMBL" id="MBD3869556.1"/>
    </source>
</evidence>
<accession>A0A8J7C3T2</accession>
<name>A0A8J7C3T2_9BACT</name>
<gene>
    <name evidence="2" type="ORF">IFK94_15660</name>
</gene>